<feature type="domain" description="Methyl-accepting transducer" evidence="6">
    <location>
        <begin position="89"/>
        <end position="325"/>
    </location>
</feature>
<keyword evidence="8" id="KW-1185">Reference proteome</keyword>
<reference evidence="7 8" key="1">
    <citation type="submission" date="2016-12" db="EMBL/GenBank/DDBJ databases">
        <title>Draft genome sequences of strains Salinicola socius SMB35, Salinicola sp. MH3R3-1 and Chromohalobacter sp. SMB17 from the Verkhnekamsk potash mining region of Russia.</title>
        <authorList>
            <person name="Mavrodi D.V."/>
            <person name="Olsson B.E."/>
            <person name="Korsakova E.S."/>
            <person name="Pyankova A."/>
            <person name="Mavrodi O.V."/>
            <person name="Plotnikova E.G."/>
        </authorList>
    </citation>
    <scope>NUCLEOTIDE SEQUENCE [LARGE SCALE GENOMIC DNA]</scope>
    <source>
        <strain evidence="7 8">SMB17</strain>
    </source>
</reference>
<dbReference type="Proteomes" id="UP000186806">
    <property type="component" value="Unassembled WGS sequence"/>
</dbReference>
<comment type="similarity">
    <text evidence="3">Belongs to the methyl-accepting chemotaxis (MCP) protein family.</text>
</comment>
<dbReference type="SMART" id="SM00283">
    <property type="entry name" value="MA"/>
    <property type="match status" value="1"/>
</dbReference>
<dbReference type="Pfam" id="PF00015">
    <property type="entry name" value="MCPsignal"/>
    <property type="match status" value="1"/>
</dbReference>
<evidence type="ECO:0000256" key="2">
    <source>
        <dbReference type="ARBA" id="ARBA00023224"/>
    </source>
</evidence>
<dbReference type="OrthoDB" id="2489132at2"/>
<evidence type="ECO:0000313" key="7">
    <source>
        <dbReference type="EMBL" id="OLO12103.1"/>
    </source>
</evidence>
<keyword evidence="2 4" id="KW-0807">Transducer</keyword>
<dbReference type="PANTHER" id="PTHR32089">
    <property type="entry name" value="METHYL-ACCEPTING CHEMOTAXIS PROTEIN MCPB"/>
    <property type="match status" value="1"/>
</dbReference>
<dbReference type="SUPFAM" id="SSF58104">
    <property type="entry name" value="Methyl-accepting chemotaxis protein (MCP) signaling domain"/>
    <property type="match status" value="1"/>
</dbReference>
<dbReference type="GO" id="GO:0016020">
    <property type="term" value="C:membrane"/>
    <property type="evidence" value="ECO:0007669"/>
    <property type="project" value="UniProtKB-SubCell"/>
</dbReference>
<name>A0A1Q8TEJ7_9GAMM</name>
<keyword evidence="5" id="KW-1133">Transmembrane helix</keyword>
<dbReference type="RefSeq" id="WP_040241395.1">
    <property type="nucleotide sequence ID" value="NZ_MSDQ01000012.1"/>
</dbReference>
<dbReference type="InterPro" id="IPR004089">
    <property type="entry name" value="MCPsignal_dom"/>
</dbReference>
<feature type="transmembrane region" description="Helical" evidence="5">
    <location>
        <begin position="26"/>
        <end position="45"/>
    </location>
</feature>
<evidence type="ECO:0000256" key="4">
    <source>
        <dbReference type="PROSITE-ProRule" id="PRU00284"/>
    </source>
</evidence>
<dbReference type="EMBL" id="MSDQ01000012">
    <property type="protein sequence ID" value="OLO12103.1"/>
    <property type="molecule type" value="Genomic_DNA"/>
</dbReference>
<keyword evidence="5" id="KW-0812">Transmembrane</keyword>
<protein>
    <submittedName>
        <fullName evidence="7">Chemotaxis protein</fullName>
    </submittedName>
</protein>
<dbReference type="PROSITE" id="PS50111">
    <property type="entry name" value="CHEMOTAXIS_TRANSDUC_2"/>
    <property type="match status" value="1"/>
</dbReference>
<accession>A0A1Q8TEJ7</accession>
<sequence>MHVITFIVALVGAALGMWLALDGTSWWLRGVGVLVAMLAGGWFGAKGGVAGRLYRADGERLEAFGGRGFSRAMRDYLSLRRMAHRLVGRASRTAIAAAEVSHHADRMDRRLNEQKGIVNDATARTRAIAEAVARVSSSARDVADLAGQARTSNQENRDALEGVIREMRTLASHSDEALELLDTLNERSAKARDVTGMIATIAEQTHLLSLNASIEAVRAGEHGRGFVVVAEEVRALARRSSDASQQVETLVGEIGDSSRHVVESLGGLMRHVGERAREVDAVGSHLAGLSKDFDTVEAQIADIADAMRDTDGNVQEVAGTLGTLETQIDAGTRDMHGLAGEAKALMEAAEAVDGELALQRVAGRHQQVFKRARETADRIGALCEAALKRGELERGALFSEGYTPVAGTNPPLYRTPFDPFMDQYLPDLQEPLLAELDASYAILCDRQGYVPTHNRHVSHPPTGDYATDLKFSRSKRLFDDATGGRCGAHTQTLLVQTYKRDTGEVMHDLSVPVFINGEHWGGFRIGYAPRAA</sequence>
<evidence type="ECO:0000256" key="1">
    <source>
        <dbReference type="ARBA" id="ARBA00004370"/>
    </source>
</evidence>
<organism evidence="7 8">
    <name type="scientific">Chromohalobacter japonicus</name>
    <dbReference type="NCBI Taxonomy" id="223900"/>
    <lineage>
        <taxon>Bacteria</taxon>
        <taxon>Pseudomonadati</taxon>
        <taxon>Pseudomonadota</taxon>
        <taxon>Gammaproteobacteria</taxon>
        <taxon>Oceanospirillales</taxon>
        <taxon>Halomonadaceae</taxon>
        <taxon>Chromohalobacter</taxon>
    </lineage>
</organism>
<dbReference type="Gene3D" id="1.10.287.950">
    <property type="entry name" value="Methyl-accepting chemotaxis protein"/>
    <property type="match status" value="1"/>
</dbReference>
<comment type="caution">
    <text evidence="7">The sequence shown here is derived from an EMBL/GenBank/DDBJ whole genome shotgun (WGS) entry which is preliminary data.</text>
</comment>
<dbReference type="GO" id="GO:0007165">
    <property type="term" value="P:signal transduction"/>
    <property type="evidence" value="ECO:0007669"/>
    <property type="project" value="UniProtKB-KW"/>
</dbReference>
<keyword evidence="5" id="KW-0472">Membrane</keyword>
<proteinExistence type="inferred from homology"/>
<evidence type="ECO:0000256" key="3">
    <source>
        <dbReference type="ARBA" id="ARBA00029447"/>
    </source>
</evidence>
<evidence type="ECO:0000259" key="6">
    <source>
        <dbReference type="PROSITE" id="PS50111"/>
    </source>
</evidence>
<gene>
    <name evidence="7" type="ORF">BTW10_06185</name>
</gene>
<evidence type="ECO:0000256" key="5">
    <source>
        <dbReference type="SAM" id="Phobius"/>
    </source>
</evidence>
<comment type="subcellular location">
    <subcellularLocation>
        <location evidence="1">Membrane</location>
    </subcellularLocation>
</comment>
<dbReference type="PANTHER" id="PTHR32089:SF120">
    <property type="entry name" value="METHYL-ACCEPTING CHEMOTAXIS PROTEIN TLPQ"/>
    <property type="match status" value="1"/>
</dbReference>
<dbReference type="GO" id="GO:0006935">
    <property type="term" value="P:chemotaxis"/>
    <property type="evidence" value="ECO:0007669"/>
    <property type="project" value="UniProtKB-ARBA"/>
</dbReference>
<evidence type="ECO:0000313" key="8">
    <source>
        <dbReference type="Proteomes" id="UP000186806"/>
    </source>
</evidence>
<dbReference type="STRING" id="223900.GCA_000821045_01147"/>
<dbReference type="AlphaFoldDB" id="A0A1Q8TEJ7"/>